<reference evidence="1 2" key="1">
    <citation type="submission" date="2019-05" db="EMBL/GenBank/DDBJ databases">
        <title>Another draft genome of Portunus trituberculatus and its Hox gene families provides insights of decapod evolution.</title>
        <authorList>
            <person name="Jeong J.-H."/>
            <person name="Song I."/>
            <person name="Kim S."/>
            <person name="Choi T."/>
            <person name="Kim D."/>
            <person name="Ryu S."/>
            <person name="Kim W."/>
        </authorList>
    </citation>
    <scope>NUCLEOTIDE SEQUENCE [LARGE SCALE GENOMIC DNA]</scope>
    <source>
        <tissue evidence="1">Muscle</tissue>
    </source>
</reference>
<dbReference type="PANTHER" id="PTHR33332">
    <property type="entry name" value="REVERSE TRANSCRIPTASE DOMAIN-CONTAINING PROTEIN"/>
    <property type="match status" value="1"/>
</dbReference>
<organism evidence="1 2">
    <name type="scientific">Portunus trituberculatus</name>
    <name type="common">Swimming crab</name>
    <name type="synonym">Neptunus trituberculatus</name>
    <dbReference type="NCBI Taxonomy" id="210409"/>
    <lineage>
        <taxon>Eukaryota</taxon>
        <taxon>Metazoa</taxon>
        <taxon>Ecdysozoa</taxon>
        <taxon>Arthropoda</taxon>
        <taxon>Crustacea</taxon>
        <taxon>Multicrustacea</taxon>
        <taxon>Malacostraca</taxon>
        <taxon>Eumalacostraca</taxon>
        <taxon>Eucarida</taxon>
        <taxon>Decapoda</taxon>
        <taxon>Pleocyemata</taxon>
        <taxon>Brachyura</taxon>
        <taxon>Eubrachyura</taxon>
        <taxon>Portunoidea</taxon>
        <taxon>Portunidae</taxon>
        <taxon>Portuninae</taxon>
        <taxon>Portunus</taxon>
    </lineage>
</organism>
<keyword evidence="2" id="KW-1185">Reference proteome</keyword>
<dbReference type="AlphaFoldDB" id="A0A5B7I953"/>
<evidence type="ECO:0000313" key="2">
    <source>
        <dbReference type="Proteomes" id="UP000324222"/>
    </source>
</evidence>
<evidence type="ECO:0000313" key="1">
    <source>
        <dbReference type="EMBL" id="MPC78037.1"/>
    </source>
</evidence>
<gene>
    <name evidence="1" type="ORF">E2C01_072510</name>
</gene>
<comment type="caution">
    <text evidence="1">The sequence shown here is derived from an EMBL/GenBank/DDBJ whole genome shotgun (WGS) entry which is preliminary data.</text>
</comment>
<protein>
    <recommendedName>
        <fullName evidence="3">RNA-directed DNA polymerase from mobile element jockey</fullName>
    </recommendedName>
</protein>
<evidence type="ECO:0008006" key="3">
    <source>
        <dbReference type="Google" id="ProtNLM"/>
    </source>
</evidence>
<sequence>MGPLCLLILTNDALTNTHHRWKYVGDCTVCVPIDNINANYSALKTTLEQLQSWTAESRKTINYTETLVMHVCISPVAVPHPQLTLSPHLLQVVRSAKLLGVTVDDQLTWKQHVTTTVRSADYRLYMLRRLKSLGIPADELEGVYLTLVLPRLMYASLAWSSSLTSHQQQQLEDVQKRACMIILSPAYTKTTP</sequence>
<dbReference type="EMBL" id="VSRR010047416">
    <property type="protein sequence ID" value="MPC78037.1"/>
    <property type="molecule type" value="Genomic_DNA"/>
</dbReference>
<proteinExistence type="predicted"/>
<name>A0A5B7I953_PORTR</name>
<accession>A0A5B7I953</accession>
<dbReference type="OrthoDB" id="411823at2759"/>
<dbReference type="Proteomes" id="UP000324222">
    <property type="component" value="Unassembled WGS sequence"/>
</dbReference>